<organism evidence="2 3">
    <name type="scientific">Colletotrichum godetiae</name>
    <dbReference type="NCBI Taxonomy" id="1209918"/>
    <lineage>
        <taxon>Eukaryota</taxon>
        <taxon>Fungi</taxon>
        <taxon>Dikarya</taxon>
        <taxon>Ascomycota</taxon>
        <taxon>Pezizomycotina</taxon>
        <taxon>Sordariomycetes</taxon>
        <taxon>Hypocreomycetidae</taxon>
        <taxon>Glomerellales</taxon>
        <taxon>Glomerellaceae</taxon>
        <taxon>Colletotrichum</taxon>
        <taxon>Colletotrichum acutatum species complex</taxon>
    </lineage>
</organism>
<name>A0AAJ0B1W5_9PEZI</name>
<dbReference type="AlphaFoldDB" id="A0AAJ0B1W5"/>
<evidence type="ECO:0000256" key="1">
    <source>
        <dbReference type="SAM" id="MobiDB-lite"/>
    </source>
</evidence>
<keyword evidence="3" id="KW-1185">Reference proteome</keyword>
<dbReference type="EMBL" id="JAHMHR010000001">
    <property type="protein sequence ID" value="KAK1700930.1"/>
    <property type="molecule type" value="Genomic_DNA"/>
</dbReference>
<reference evidence="2" key="1">
    <citation type="submission" date="2021-06" db="EMBL/GenBank/DDBJ databases">
        <title>Comparative genomics, transcriptomics and evolutionary studies reveal genomic signatures of adaptation to plant cell wall in hemibiotrophic fungi.</title>
        <authorList>
            <consortium name="DOE Joint Genome Institute"/>
            <person name="Baroncelli R."/>
            <person name="Diaz J.F."/>
            <person name="Benocci T."/>
            <person name="Peng M."/>
            <person name="Battaglia E."/>
            <person name="Haridas S."/>
            <person name="Andreopoulos W."/>
            <person name="Labutti K."/>
            <person name="Pangilinan J."/>
            <person name="Floch G.L."/>
            <person name="Makela M.R."/>
            <person name="Henrissat B."/>
            <person name="Grigoriev I.V."/>
            <person name="Crouch J.A."/>
            <person name="De Vries R.P."/>
            <person name="Sukno S.A."/>
            <person name="Thon M.R."/>
        </authorList>
    </citation>
    <scope>NUCLEOTIDE SEQUENCE</scope>
    <source>
        <strain evidence="2">CBS 193.32</strain>
    </source>
</reference>
<comment type="caution">
    <text evidence="2">The sequence shown here is derived from an EMBL/GenBank/DDBJ whole genome shotgun (WGS) entry which is preliminary data.</text>
</comment>
<evidence type="ECO:0000313" key="2">
    <source>
        <dbReference type="EMBL" id="KAK1700930.1"/>
    </source>
</evidence>
<evidence type="ECO:0000313" key="3">
    <source>
        <dbReference type="Proteomes" id="UP001224890"/>
    </source>
</evidence>
<sequence length="225" mass="24868">MYPHQHLDATPPNRKRKEQTNTVGPRITDKTSPGGPKLPSASSSSLPVFPSSKTPALSSTCSVHASRRTCQDLLSLYLSKSFGLRVSSRLFRRVSAGRIFFETATLGCDGDVMSLYGYGGRLQWLWKYGYLLRIPFAFPQIYRGSNLFCFSCSSQKAANIRPRGYQDYWLPVCHSHSRLNMPDERSIKSILQLPCCLHRLAFALAAVSSGTVRGAGNMPSKTGIA</sequence>
<feature type="compositionally biased region" description="Low complexity" evidence="1">
    <location>
        <begin position="32"/>
        <end position="50"/>
    </location>
</feature>
<proteinExistence type="predicted"/>
<dbReference type="GeneID" id="85451534"/>
<protein>
    <submittedName>
        <fullName evidence="2">Uncharacterized protein</fullName>
    </submittedName>
</protein>
<gene>
    <name evidence="2" type="ORF">BDP55DRAFT_3556</name>
</gene>
<dbReference type="RefSeq" id="XP_060436685.1">
    <property type="nucleotide sequence ID" value="XM_060567008.1"/>
</dbReference>
<accession>A0AAJ0B1W5</accession>
<feature type="region of interest" description="Disordered" evidence="1">
    <location>
        <begin position="1"/>
        <end position="50"/>
    </location>
</feature>
<dbReference type="Proteomes" id="UP001224890">
    <property type="component" value="Unassembled WGS sequence"/>
</dbReference>